<accession>A0A3B0TR49</accession>
<protein>
    <recommendedName>
        <fullName evidence="1">Glucose/Sorbosone dehydrogenase domain-containing protein</fullName>
    </recommendedName>
</protein>
<dbReference type="PANTHER" id="PTHR19328">
    <property type="entry name" value="HEDGEHOG-INTERACTING PROTEIN"/>
    <property type="match status" value="1"/>
</dbReference>
<evidence type="ECO:0000259" key="1">
    <source>
        <dbReference type="Pfam" id="PF07995"/>
    </source>
</evidence>
<dbReference type="InterPro" id="IPR011041">
    <property type="entry name" value="Quinoprot_gluc/sorb_DH_b-prop"/>
</dbReference>
<dbReference type="InterPro" id="IPR012938">
    <property type="entry name" value="Glc/Sorbosone_DH"/>
</dbReference>
<name>A0A3B0TR49_9ZZZZ</name>
<organism evidence="2">
    <name type="scientific">hydrothermal vent metagenome</name>
    <dbReference type="NCBI Taxonomy" id="652676"/>
    <lineage>
        <taxon>unclassified sequences</taxon>
        <taxon>metagenomes</taxon>
        <taxon>ecological metagenomes</taxon>
    </lineage>
</organism>
<dbReference type="PANTHER" id="PTHR19328:SF75">
    <property type="entry name" value="ALDOSE SUGAR DEHYDROGENASE YLII"/>
    <property type="match status" value="1"/>
</dbReference>
<dbReference type="InterPro" id="IPR011042">
    <property type="entry name" value="6-blade_b-propeller_TolB-like"/>
</dbReference>
<evidence type="ECO:0000313" key="2">
    <source>
        <dbReference type="EMBL" id="VAW21115.1"/>
    </source>
</evidence>
<gene>
    <name evidence="2" type="ORF">MNBD_ALPHA11-2074</name>
</gene>
<reference evidence="2" key="1">
    <citation type="submission" date="2018-06" db="EMBL/GenBank/DDBJ databases">
        <authorList>
            <person name="Zhirakovskaya E."/>
        </authorList>
    </citation>
    <scope>NUCLEOTIDE SEQUENCE</scope>
</reference>
<dbReference type="Gene3D" id="2.120.10.30">
    <property type="entry name" value="TolB, C-terminal domain"/>
    <property type="match status" value="1"/>
</dbReference>
<feature type="domain" description="Glucose/Sorbosone dehydrogenase" evidence="1">
    <location>
        <begin position="25"/>
        <end position="327"/>
    </location>
</feature>
<dbReference type="SUPFAM" id="SSF50952">
    <property type="entry name" value="Soluble quinoprotein glucose dehydrogenase"/>
    <property type="match status" value="1"/>
</dbReference>
<dbReference type="AlphaFoldDB" id="A0A3B0TR49"/>
<dbReference type="EMBL" id="UOEQ01000327">
    <property type="protein sequence ID" value="VAW21115.1"/>
    <property type="molecule type" value="Genomic_DNA"/>
</dbReference>
<proteinExistence type="predicted"/>
<dbReference type="Pfam" id="PF07995">
    <property type="entry name" value="GSDH"/>
    <property type="match status" value="1"/>
</dbReference>
<sequence>MISPSIAQESLPTSLKLTPVASGLNSPLLVVAAPNEPGLFIVQQNGVIALLMDGDVADVLDLSAIVTFRGEAGMLGMALHPDFTNNDLAYVSYTTGNLVSMIEEYRFDRKSQSFDIASARLIYSLKQPAGNHNGGMIAFGPDGFLYAGFGDGGGAFDTFSNGQNFDTALGSFIRIDIEPGSFTPYSIPADNPNISGPVPENWIYGLRNPWRFSFDGDLLYIADVGQSDREEIHVIAAGAASSGLNLGWPLAEGELCLADADCKDRDLDWPVITYQTGARCAITGGNVYRGTAIPGLTSQYFYGDFCSGEVFSFAYENGKATDQRDWTQVLGAVELLSGFGVDGFGELYLTSLAGTIFRLDPES</sequence>